<gene>
    <name evidence="1" type="ORF">NDU88_008113</name>
</gene>
<dbReference type="AlphaFoldDB" id="A0AAV7U3I2"/>
<protein>
    <submittedName>
        <fullName evidence="1">Uncharacterized protein</fullName>
    </submittedName>
</protein>
<proteinExistence type="predicted"/>
<organism evidence="1 2">
    <name type="scientific">Pleurodeles waltl</name>
    <name type="common">Iberian ribbed newt</name>
    <dbReference type="NCBI Taxonomy" id="8319"/>
    <lineage>
        <taxon>Eukaryota</taxon>
        <taxon>Metazoa</taxon>
        <taxon>Chordata</taxon>
        <taxon>Craniata</taxon>
        <taxon>Vertebrata</taxon>
        <taxon>Euteleostomi</taxon>
        <taxon>Amphibia</taxon>
        <taxon>Batrachia</taxon>
        <taxon>Caudata</taxon>
        <taxon>Salamandroidea</taxon>
        <taxon>Salamandridae</taxon>
        <taxon>Pleurodelinae</taxon>
        <taxon>Pleurodeles</taxon>
    </lineage>
</organism>
<evidence type="ECO:0000313" key="1">
    <source>
        <dbReference type="EMBL" id="KAJ1182936.1"/>
    </source>
</evidence>
<comment type="caution">
    <text evidence="1">The sequence shown here is derived from an EMBL/GenBank/DDBJ whole genome shotgun (WGS) entry which is preliminary data.</text>
</comment>
<reference evidence="1" key="1">
    <citation type="journal article" date="2022" name="bioRxiv">
        <title>Sequencing and chromosome-scale assembly of the giantPleurodeles waltlgenome.</title>
        <authorList>
            <person name="Brown T."/>
            <person name="Elewa A."/>
            <person name="Iarovenko S."/>
            <person name="Subramanian E."/>
            <person name="Araus A.J."/>
            <person name="Petzold A."/>
            <person name="Susuki M."/>
            <person name="Suzuki K.-i.T."/>
            <person name="Hayashi T."/>
            <person name="Toyoda A."/>
            <person name="Oliveira C."/>
            <person name="Osipova E."/>
            <person name="Leigh N.D."/>
            <person name="Simon A."/>
            <person name="Yun M.H."/>
        </authorList>
    </citation>
    <scope>NUCLEOTIDE SEQUENCE</scope>
    <source>
        <strain evidence="1">20211129_DDA</strain>
        <tissue evidence="1">Liver</tissue>
    </source>
</reference>
<dbReference type="EMBL" id="JANPWB010000006">
    <property type="protein sequence ID" value="KAJ1182936.1"/>
    <property type="molecule type" value="Genomic_DNA"/>
</dbReference>
<name>A0AAV7U3I2_PLEWA</name>
<keyword evidence="2" id="KW-1185">Reference proteome</keyword>
<dbReference type="Proteomes" id="UP001066276">
    <property type="component" value="Chromosome 3_2"/>
</dbReference>
<sequence length="66" mass="6930">MLRRTAESEGLAQLELLLGAGTGSSLREAALDAARDSEPPVGPYIGVVPWLSRITRSCSPGLYSVS</sequence>
<evidence type="ECO:0000313" key="2">
    <source>
        <dbReference type="Proteomes" id="UP001066276"/>
    </source>
</evidence>
<accession>A0AAV7U3I2</accession>